<name>A0A7M7RD17_STRPU</name>
<dbReference type="PANTHER" id="PTHR12049">
    <property type="entry name" value="PROTEIN ARGININE METHYLTRANSFERASE NDUFAF7, MITOCHONDRIAL"/>
    <property type="match status" value="1"/>
</dbReference>
<evidence type="ECO:0000256" key="4">
    <source>
        <dbReference type="ARBA" id="ARBA00022679"/>
    </source>
</evidence>
<dbReference type="RefSeq" id="XP_781178.2">
    <property type="nucleotide sequence ID" value="XM_776085.4"/>
</dbReference>
<evidence type="ECO:0000256" key="2">
    <source>
        <dbReference type="ARBA" id="ARBA00005891"/>
    </source>
</evidence>
<keyword evidence="3 9" id="KW-0489">Methyltransferase</keyword>
<dbReference type="KEGG" id="spu:575699"/>
<keyword evidence="5" id="KW-0809">Transit peptide</keyword>
<keyword evidence="11" id="KW-1185">Reference proteome</keyword>
<dbReference type="EC" id="2.1.1.320" evidence="9"/>
<dbReference type="OMA" id="YYHPQRN"/>
<dbReference type="PANTHER" id="PTHR12049:SF7">
    <property type="entry name" value="PROTEIN ARGININE METHYLTRANSFERASE NDUFAF7, MITOCHONDRIAL"/>
    <property type="match status" value="1"/>
</dbReference>
<reference evidence="11" key="1">
    <citation type="submission" date="2015-02" db="EMBL/GenBank/DDBJ databases">
        <title>Genome sequencing for Strongylocentrotus purpuratus.</title>
        <authorList>
            <person name="Murali S."/>
            <person name="Liu Y."/>
            <person name="Vee V."/>
            <person name="English A."/>
            <person name="Wang M."/>
            <person name="Skinner E."/>
            <person name="Han Y."/>
            <person name="Muzny D.M."/>
            <person name="Worley K.C."/>
            <person name="Gibbs R.A."/>
        </authorList>
    </citation>
    <scope>NUCLEOTIDE SEQUENCE</scope>
</reference>
<comment type="subcellular location">
    <subcellularLocation>
        <location evidence="1 9">Mitochondrion</location>
    </subcellularLocation>
</comment>
<evidence type="ECO:0000256" key="5">
    <source>
        <dbReference type="ARBA" id="ARBA00022946"/>
    </source>
</evidence>
<evidence type="ECO:0000256" key="8">
    <source>
        <dbReference type="ARBA" id="ARBA00054758"/>
    </source>
</evidence>
<proteinExistence type="inferred from homology"/>
<dbReference type="OrthoDB" id="438553at2759"/>
<dbReference type="InterPro" id="IPR038375">
    <property type="entry name" value="NDUFAF7_sf"/>
</dbReference>
<dbReference type="EnsemblMetazoa" id="XM_776085">
    <property type="protein sequence ID" value="XP_781178"/>
    <property type="gene ID" value="LOC575699"/>
</dbReference>
<evidence type="ECO:0000256" key="3">
    <source>
        <dbReference type="ARBA" id="ARBA00022603"/>
    </source>
</evidence>
<dbReference type="InParanoid" id="A0A7M7RD17"/>
<dbReference type="CTD" id="55471"/>
<dbReference type="GO" id="GO:0032981">
    <property type="term" value="P:mitochondrial respiratory chain complex I assembly"/>
    <property type="evidence" value="ECO:0000318"/>
    <property type="project" value="GO_Central"/>
</dbReference>
<dbReference type="GO" id="GO:0005739">
    <property type="term" value="C:mitochondrion"/>
    <property type="evidence" value="ECO:0000318"/>
    <property type="project" value="GO_Central"/>
</dbReference>
<evidence type="ECO:0000256" key="9">
    <source>
        <dbReference type="RuleBase" id="RU364114"/>
    </source>
</evidence>
<evidence type="ECO:0000313" key="10">
    <source>
        <dbReference type="EnsemblMetazoa" id="XP_781178"/>
    </source>
</evidence>
<dbReference type="GeneID" id="575699"/>
<keyword evidence="4 9" id="KW-0808">Transferase</keyword>
<dbReference type="InterPro" id="IPR029063">
    <property type="entry name" value="SAM-dependent_MTases_sf"/>
</dbReference>
<keyword evidence="6 9" id="KW-0496">Mitochondrion</keyword>
<dbReference type="InterPro" id="IPR003788">
    <property type="entry name" value="NDUFAF7"/>
</dbReference>
<dbReference type="Pfam" id="PF02636">
    <property type="entry name" value="Methyltransf_28"/>
    <property type="match status" value="1"/>
</dbReference>
<evidence type="ECO:0000313" key="11">
    <source>
        <dbReference type="Proteomes" id="UP000007110"/>
    </source>
</evidence>
<comment type="catalytic activity">
    <reaction evidence="7 9">
        <text>L-arginyl-[protein] + 2 S-adenosyl-L-methionine = N(omega),N(omega)'-dimethyl-L-arginyl-[protein] + 2 S-adenosyl-L-homocysteine + 2 H(+)</text>
        <dbReference type="Rhea" id="RHEA:48108"/>
        <dbReference type="Rhea" id="RHEA-COMP:10532"/>
        <dbReference type="Rhea" id="RHEA-COMP:11992"/>
        <dbReference type="ChEBI" id="CHEBI:15378"/>
        <dbReference type="ChEBI" id="CHEBI:29965"/>
        <dbReference type="ChEBI" id="CHEBI:57856"/>
        <dbReference type="ChEBI" id="CHEBI:59789"/>
        <dbReference type="ChEBI" id="CHEBI:88221"/>
        <dbReference type="EC" id="2.1.1.320"/>
    </reaction>
</comment>
<dbReference type="FunFam" id="3.40.50.12710:FF:000001">
    <property type="entry name" value="Protein arginine methyltransferase NDUFAF7"/>
    <property type="match status" value="1"/>
</dbReference>
<dbReference type="Proteomes" id="UP000007110">
    <property type="component" value="Unassembled WGS sequence"/>
</dbReference>
<dbReference type="FunCoup" id="A0A7M7RD17">
    <property type="interactions" value="1282"/>
</dbReference>
<comment type="function">
    <text evidence="8">Arginine methyltransferase involved in the assembly or stability of mitochondrial NADH:ubiquinone oxidoreductase complex (complex I). Acts by mediating symmetric dimethylation of 'Arg-118' of NDUFS2 after it assembles into the complex I, stabilizing the early intermediate complex.</text>
</comment>
<protein>
    <recommendedName>
        <fullName evidence="9">Protein arginine methyltransferase NDUFAF7</fullName>
        <ecNumber evidence="9">2.1.1.320</ecNumber>
    </recommendedName>
</protein>
<reference evidence="10" key="2">
    <citation type="submission" date="2021-01" db="UniProtKB">
        <authorList>
            <consortium name="EnsemblMetazoa"/>
        </authorList>
    </citation>
    <scope>IDENTIFICATION</scope>
</reference>
<organism evidence="10 11">
    <name type="scientific">Strongylocentrotus purpuratus</name>
    <name type="common">Purple sea urchin</name>
    <dbReference type="NCBI Taxonomy" id="7668"/>
    <lineage>
        <taxon>Eukaryota</taxon>
        <taxon>Metazoa</taxon>
        <taxon>Echinodermata</taxon>
        <taxon>Eleutherozoa</taxon>
        <taxon>Echinozoa</taxon>
        <taxon>Echinoidea</taxon>
        <taxon>Euechinoidea</taxon>
        <taxon>Echinacea</taxon>
        <taxon>Camarodonta</taxon>
        <taxon>Echinidea</taxon>
        <taxon>Strongylocentrotidae</taxon>
        <taxon>Strongylocentrotus</taxon>
    </lineage>
</organism>
<sequence length="446" mass="49968">MFRSIAFRQQFARGYRDFVNRVGIIQKAREPLLPRLRSSRHWRTTCTRCHGSSAAVAKENVVMEGLKQRIRTLGAITVADYMKEVLTSPVGGYYMQGDVFGERGDFITSPEISQMFGELIALWIIHEWSRLGCPRPLQLVELGPGRGTLADDVLRVFKQFPQLPLDTLSLHLVEVSPGMSDVQHKTLTGHQQRLKEEVSGGIVDGIPYRSASVKGGIPVSWYTSLSQVPNGFTCFLAHEFFDALPIHKFQKSSSRWREIMVDVDDDSNSPNDLRFVLSPAPTPASNSFIQASETRDHVEVCPTAAVIAQEMASRIYSDGGMALIIDYGHDGTKTDTFRGFKDHKLHDVLIEPGTADLTADVDFAYLRRMVGDRVATYGPIHQGLFLQMMGIDTRLKALLKATPSEEHTNLISGYKMLTEPDQMGERFKFFSILPQLPNQYVPAGFR</sequence>
<comment type="similarity">
    <text evidence="2 9">Belongs to the NDUFAF7 family.</text>
</comment>
<dbReference type="AlphaFoldDB" id="A0A7M7RD17"/>
<evidence type="ECO:0000256" key="7">
    <source>
        <dbReference type="ARBA" id="ARBA00048612"/>
    </source>
</evidence>
<dbReference type="GO" id="GO:0032259">
    <property type="term" value="P:methylation"/>
    <property type="evidence" value="ECO:0007669"/>
    <property type="project" value="UniProtKB-KW"/>
</dbReference>
<evidence type="ECO:0000256" key="1">
    <source>
        <dbReference type="ARBA" id="ARBA00004173"/>
    </source>
</evidence>
<dbReference type="SUPFAM" id="SSF53335">
    <property type="entry name" value="S-adenosyl-L-methionine-dependent methyltransferases"/>
    <property type="match status" value="1"/>
</dbReference>
<dbReference type="GO" id="GO:0035243">
    <property type="term" value="F:protein-arginine omega-N symmetric methyltransferase activity"/>
    <property type="evidence" value="ECO:0000318"/>
    <property type="project" value="GO_Central"/>
</dbReference>
<accession>A0A7M7RD17</accession>
<evidence type="ECO:0000256" key="6">
    <source>
        <dbReference type="ARBA" id="ARBA00023128"/>
    </source>
</evidence>
<dbReference type="Gene3D" id="3.40.50.12710">
    <property type="match status" value="1"/>
</dbReference>